<name>Q0V564_PHANO</name>
<dbReference type="RefSeq" id="XP_001791521.1">
    <property type="nucleotide sequence ID" value="XM_001791469.1"/>
</dbReference>
<organism evidence="1 2">
    <name type="scientific">Phaeosphaeria nodorum (strain SN15 / ATCC MYA-4574 / FGSC 10173)</name>
    <name type="common">Glume blotch fungus</name>
    <name type="synonym">Parastagonospora nodorum</name>
    <dbReference type="NCBI Taxonomy" id="321614"/>
    <lineage>
        <taxon>Eukaryota</taxon>
        <taxon>Fungi</taxon>
        <taxon>Dikarya</taxon>
        <taxon>Ascomycota</taxon>
        <taxon>Pezizomycotina</taxon>
        <taxon>Dothideomycetes</taxon>
        <taxon>Pleosporomycetidae</taxon>
        <taxon>Pleosporales</taxon>
        <taxon>Pleosporineae</taxon>
        <taxon>Phaeosphaeriaceae</taxon>
        <taxon>Parastagonospora</taxon>
    </lineage>
</organism>
<reference evidence="2" key="1">
    <citation type="journal article" date="2007" name="Plant Cell">
        <title>Dothideomycete-plant interactions illuminated by genome sequencing and EST analysis of the wheat pathogen Stagonospora nodorum.</title>
        <authorList>
            <person name="Hane J.K."/>
            <person name="Lowe R.G."/>
            <person name="Solomon P.S."/>
            <person name="Tan K.C."/>
            <person name="Schoch C.L."/>
            <person name="Spatafora J.W."/>
            <person name="Crous P.W."/>
            <person name="Kodira C."/>
            <person name="Birren B.W."/>
            <person name="Galagan J.E."/>
            <person name="Torriani S.F."/>
            <person name="McDonald B.A."/>
            <person name="Oliver R.P."/>
        </authorList>
    </citation>
    <scope>NUCLEOTIDE SEQUENCE [LARGE SCALE GENOMIC DNA]</scope>
    <source>
        <strain evidence="2">SN15 / ATCC MYA-4574 / FGSC 10173</strain>
    </source>
</reference>
<dbReference type="KEGG" id="pno:SNOG_00850"/>
<dbReference type="InParanoid" id="Q0V564"/>
<protein>
    <submittedName>
        <fullName evidence="1">Uncharacterized protein</fullName>
    </submittedName>
</protein>
<accession>Q0V564</accession>
<dbReference type="GeneID" id="5968617"/>
<dbReference type="AlphaFoldDB" id="Q0V564"/>
<dbReference type="Proteomes" id="UP000001055">
    <property type="component" value="Unassembled WGS sequence"/>
</dbReference>
<proteinExistence type="predicted"/>
<dbReference type="HOGENOM" id="CLU_3087985_0_0_1"/>
<evidence type="ECO:0000313" key="1">
    <source>
        <dbReference type="EMBL" id="EAT92345.1"/>
    </source>
</evidence>
<gene>
    <name evidence="1" type="ORF">SNOG_00850</name>
</gene>
<dbReference type="EMBL" id="CH445325">
    <property type="protein sequence ID" value="EAT92345.1"/>
    <property type="molecule type" value="Genomic_DNA"/>
</dbReference>
<sequence>MAAVKYLTNNDKWRIPVVIPPRIITGTENDTLEAGSECDSSDNDKCFAAKIR</sequence>
<evidence type="ECO:0000313" key="2">
    <source>
        <dbReference type="Proteomes" id="UP000001055"/>
    </source>
</evidence>